<sequence length="105" mass="12182">MENLEDIKVGDKVILYSRYCKKVCKVERLTKTLVIVNGEKFRKADGFSTGHIGYYSSSIIRATEEMIAKVEEENKRDMLINKIKSYPLDKLSTDELENVYELINK</sequence>
<evidence type="ECO:0000313" key="1">
    <source>
        <dbReference type="EMBL" id="DAF60454.1"/>
    </source>
</evidence>
<protein>
    <submittedName>
        <fullName evidence="1">Uncharacterized protein</fullName>
    </submittedName>
</protein>
<dbReference type="InterPro" id="IPR056982">
    <property type="entry name" value="Phage_ProQ_C-like"/>
</dbReference>
<proteinExistence type="predicted"/>
<reference evidence="1" key="1">
    <citation type="journal article" date="2021" name="Proc. Natl. Acad. Sci. U.S.A.">
        <title>A Catalog of Tens of Thousands of Viruses from Human Metagenomes Reveals Hidden Associations with Chronic Diseases.</title>
        <authorList>
            <person name="Tisza M.J."/>
            <person name="Buck C.B."/>
        </authorList>
    </citation>
    <scope>NUCLEOTIDE SEQUENCE</scope>
    <source>
        <strain evidence="1">CtmHK36</strain>
    </source>
</reference>
<dbReference type="Pfam" id="PF24203">
    <property type="entry name" value="Phage_ProQ_C_like"/>
    <property type="match status" value="1"/>
</dbReference>
<accession>A0A8S5TB37</accession>
<name>A0A8S5TB37_9CAUD</name>
<dbReference type="EMBL" id="BK032788">
    <property type="protein sequence ID" value="DAF60454.1"/>
    <property type="molecule type" value="Genomic_DNA"/>
</dbReference>
<organism evidence="1">
    <name type="scientific">Siphoviridae sp. ctmHK36</name>
    <dbReference type="NCBI Taxonomy" id="2827931"/>
    <lineage>
        <taxon>Viruses</taxon>
        <taxon>Duplodnaviria</taxon>
        <taxon>Heunggongvirae</taxon>
        <taxon>Uroviricota</taxon>
        <taxon>Caudoviricetes</taxon>
    </lineage>
</organism>